<reference evidence="1 2" key="1">
    <citation type="submission" date="2023-11" db="EMBL/GenBank/DDBJ databases">
        <title>Lentzea sokolovensis, sp. nov., Lentzea kristufkii, sp. nov., and Lentzea miocenensis, sp. nov., rare actinobacteria from Sokolov Coal Basin, Miocene lacustrine sediment, Czech Republic.</title>
        <authorList>
            <person name="Lara A."/>
            <person name="Kotroba L."/>
            <person name="Nouioui I."/>
            <person name="Neumann-Schaal M."/>
            <person name="Mast Y."/>
            <person name="Chronakova A."/>
        </authorList>
    </citation>
    <scope>NUCLEOTIDE SEQUENCE [LARGE SCALE GENOMIC DNA]</scope>
    <source>
        <strain evidence="1 2">BCCO 10_0856</strain>
    </source>
</reference>
<dbReference type="RefSeq" id="WP_319965842.1">
    <property type="nucleotide sequence ID" value="NZ_JAXAVW010000008.1"/>
</dbReference>
<gene>
    <name evidence="1" type="ORF">SK803_11355</name>
</gene>
<dbReference type="InterPro" id="IPR028957">
    <property type="entry name" value="Imm50"/>
</dbReference>
<dbReference type="EMBL" id="JAXAVW010000008">
    <property type="protein sequence ID" value="MDX8030813.1"/>
    <property type="molecule type" value="Genomic_DNA"/>
</dbReference>
<name>A0ABU4SY17_9PSEU</name>
<evidence type="ECO:0000313" key="1">
    <source>
        <dbReference type="EMBL" id="MDX8030813.1"/>
    </source>
</evidence>
<sequence>MSWLDHLALPGPGRRAVDELYSTPPSLAGADLHEVVVSRDSPSVALRFNLAEFADRPRQEWVAAGMNRVQVRLRFDFVEDLVIRGFGFTNDVSIDMDLVDDEKLAVHVHGPTTDITFRCWREPMLSKISAYIHNPNSI</sequence>
<accession>A0ABU4SY17</accession>
<keyword evidence="2" id="KW-1185">Reference proteome</keyword>
<organism evidence="1 2">
    <name type="scientific">Lentzea miocenica</name>
    <dbReference type="NCBI Taxonomy" id="3095431"/>
    <lineage>
        <taxon>Bacteria</taxon>
        <taxon>Bacillati</taxon>
        <taxon>Actinomycetota</taxon>
        <taxon>Actinomycetes</taxon>
        <taxon>Pseudonocardiales</taxon>
        <taxon>Pseudonocardiaceae</taxon>
        <taxon>Lentzea</taxon>
    </lineage>
</organism>
<comment type="caution">
    <text evidence="1">The sequence shown here is derived from an EMBL/GenBank/DDBJ whole genome shotgun (WGS) entry which is preliminary data.</text>
</comment>
<protein>
    <submittedName>
        <fullName evidence="1">Imm50 family immunity protein</fullName>
    </submittedName>
</protein>
<proteinExistence type="predicted"/>
<dbReference type="Pfam" id="PF15594">
    <property type="entry name" value="Imm50"/>
    <property type="match status" value="1"/>
</dbReference>
<evidence type="ECO:0000313" key="2">
    <source>
        <dbReference type="Proteomes" id="UP001285521"/>
    </source>
</evidence>
<dbReference type="Proteomes" id="UP001285521">
    <property type="component" value="Unassembled WGS sequence"/>
</dbReference>